<dbReference type="InterPro" id="IPR038718">
    <property type="entry name" value="SNF2-like_sf"/>
</dbReference>
<feature type="region of interest" description="Disordered" evidence="4">
    <location>
        <begin position="112"/>
        <end position="138"/>
    </location>
</feature>
<keyword evidence="2" id="KW-0378">Hydrolase</keyword>
<proteinExistence type="predicted"/>
<dbReference type="OrthoDB" id="448448at2759"/>
<evidence type="ECO:0000256" key="1">
    <source>
        <dbReference type="ARBA" id="ARBA00022741"/>
    </source>
</evidence>
<protein>
    <submittedName>
        <fullName evidence="7">Uncharacterized protein</fullName>
    </submittedName>
</protein>
<dbReference type="AlphaFoldDB" id="A0A6A6HLU9"/>
<evidence type="ECO:0000256" key="4">
    <source>
        <dbReference type="SAM" id="MobiDB-lite"/>
    </source>
</evidence>
<feature type="region of interest" description="Disordered" evidence="4">
    <location>
        <begin position="581"/>
        <end position="602"/>
    </location>
</feature>
<evidence type="ECO:0000259" key="5">
    <source>
        <dbReference type="PROSITE" id="PS51192"/>
    </source>
</evidence>
<dbReference type="PANTHER" id="PTHR45626">
    <property type="entry name" value="TRANSCRIPTION TERMINATION FACTOR 2-RELATED"/>
    <property type="match status" value="1"/>
</dbReference>
<dbReference type="InterPro" id="IPR027417">
    <property type="entry name" value="P-loop_NTPase"/>
</dbReference>
<feature type="compositionally biased region" description="Basic and acidic residues" evidence="4">
    <location>
        <begin position="125"/>
        <end position="138"/>
    </location>
</feature>
<dbReference type="GO" id="GO:0005524">
    <property type="term" value="F:ATP binding"/>
    <property type="evidence" value="ECO:0007669"/>
    <property type="project" value="UniProtKB-KW"/>
</dbReference>
<evidence type="ECO:0000256" key="2">
    <source>
        <dbReference type="ARBA" id="ARBA00022801"/>
    </source>
</evidence>
<dbReference type="GO" id="GO:0006281">
    <property type="term" value="P:DNA repair"/>
    <property type="evidence" value="ECO:0007669"/>
    <property type="project" value="TreeGrafter"/>
</dbReference>
<dbReference type="CDD" id="cd18793">
    <property type="entry name" value="SF2_C_SNF"/>
    <property type="match status" value="1"/>
</dbReference>
<dbReference type="InterPro" id="IPR049730">
    <property type="entry name" value="SNF2/RAD54-like_C"/>
</dbReference>
<dbReference type="GO" id="GO:0008094">
    <property type="term" value="F:ATP-dependent activity, acting on DNA"/>
    <property type="evidence" value="ECO:0007669"/>
    <property type="project" value="TreeGrafter"/>
</dbReference>
<dbReference type="InterPro" id="IPR001650">
    <property type="entry name" value="Helicase_C-like"/>
</dbReference>
<keyword evidence="1" id="KW-0547">Nucleotide-binding</keyword>
<feature type="domain" description="Helicase ATP-binding" evidence="5">
    <location>
        <begin position="219"/>
        <end position="393"/>
    </location>
</feature>
<evidence type="ECO:0000313" key="7">
    <source>
        <dbReference type="EMBL" id="KAF2239007.1"/>
    </source>
</evidence>
<dbReference type="PROSITE" id="PS51192">
    <property type="entry name" value="HELICASE_ATP_BIND_1"/>
    <property type="match status" value="1"/>
</dbReference>
<sequence length="792" mass="89285">MIKLNFQNSNKYAGIIKLPILGEILEEFNVKFAATLVSLVSQPGKSRSKKSMRNLQRSQNCSARIVVYGLQCEKSAVGNILSDAGVYLQQPTVAECDKNIAYANPHYLIRPGSQMPDLEESPTLSDDRSNPGPERLNEVDKGRLMRIFDFANADNLRPPITPSPRLRSCLKDHQLSALVMMIEKECGTIENLMFPSLWQLSTDSGVSRRYRHAITGALNTDPTPLRGGILADDMGLGKTLSTLALICSSIDTQTNQNGSSADGMTLGTLIVTPKSTIPGWKQQIARHIRPACVRVIVYHGSTRQRMHTELEGADIVLTTYETLRAEWMTKGALYSEKWHRLVLDEAHRVRSRASQIFKAACAVVSRYRWCLTGTPIQNSLDDYGALLSFLGVPPFTEKSMFDFWIASPLTERRVGSLESLQSLVRATCLRRTKKMIGNTLELPRRLEEIEKVDFYHADDELYTFFKESTAKVASRLSSRNPGNSTRDFFQESNIISLMNFLRLICDHGKNLLPTSALAAWEARDRTSIDWRLMRNSSNRCDICDAEIERSDSGPNAAPHLQHGQIICTKCTSEYRDSPIDEARVDRPDDAPEVSTARVPDIPSPAGAFVRPSAKVERLLKNIATEQALNRHINSETIVKSVIFSYWTKMLNLIQQALESEGFCTQRIDGSSSLEQRSEALRRFREDPKCTVMLASIGSAGEGIDLTAASRVHLVEPHWNPMAEAQAVDRVHRIGQTREVVVTRYIMRDSIETYIQWVQQDKLRLINQSLDFDEYSQPRIDMDRWTKLRESLQ</sequence>
<dbReference type="GO" id="GO:0016787">
    <property type="term" value="F:hydrolase activity"/>
    <property type="evidence" value="ECO:0007669"/>
    <property type="project" value="UniProtKB-KW"/>
</dbReference>
<feature type="domain" description="Helicase C-terminal" evidence="6">
    <location>
        <begin position="614"/>
        <end position="782"/>
    </location>
</feature>
<dbReference type="GO" id="GO:0005634">
    <property type="term" value="C:nucleus"/>
    <property type="evidence" value="ECO:0007669"/>
    <property type="project" value="TreeGrafter"/>
</dbReference>
<dbReference type="PROSITE" id="PS51194">
    <property type="entry name" value="HELICASE_CTER"/>
    <property type="match status" value="1"/>
</dbReference>
<dbReference type="InterPro" id="IPR014001">
    <property type="entry name" value="Helicase_ATP-bd"/>
</dbReference>
<gene>
    <name evidence="7" type="ORF">EV356DRAFT_226832</name>
</gene>
<keyword evidence="8" id="KW-1185">Reference proteome</keyword>
<name>A0A6A6HLU9_VIRVR</name>
<dbReference type="Gene3D" id="3.40.50.10810">
    <property type="entry name" value="Tandem AAA-ATPase domain"/>
    <property type="match status" value="1"/>
</dbReference>
<dbReference type="SMART" id="SM00487">
    <property type="entry name" value="DEXDc"/>
    <property type="match status" value="1"/>
</dbReference>
<dbReference type="InterPro" id="IPR050628">
    <property type="entry name" value="SNF2_RAD54_helicase_TF"/>
</dbReference>
<dbReference type="InterPro" id="IPR000330">
    <property type="entry name" value="SNF2_N"/>
</dbReference>
<dbReference type="Proteomes" id="UP000800092">
    <property type="component" value="Unassembled WGS sequence"/>
</dbReference>
<dbReference type="Pfam" id="PF00176">
    <property type="entry name" value="SNF2-rel_dom"/>
    <property type="match status" value="1"/>
</dbReference>
<evidence type="ECO:0000313" key="8">
    <source>
        <dbReference type="Proteomes" id="UP000800092"/>
    </source>
</evidence>
<dbReference type="Pfam" id="PF00271">
    <property type="entry name" value="Helicase_C"/>
    <property type="match status" value="1"/>
</dbReference>
<keyword evidence="3" id="KW-0067">ATP-binding</keyword>
<organism evidence="7 8">
    <name type="scientific">Viridothelium virens</name>
    <name type="common">Speckled blister lichen</name>
    <name type="synonym">Trypethelium virens</name>
    <dbReference type="NCBI Taxonomy" id="1048519"/>
    <lineage>
        <taxon>Eukaryota</taxon>
        <taxon>Fungi</taxon>
        <taxon>Dikarya</taxon>
        <taxon>Ascomycota</taxon>
        <taxon>Pezizomycotina</taxon>
        <taxon>Dothideomycetes</taxon>
        <taxon>Dothideomycetes incertae sedis</taxon>
        <taxon>Trypetheliales</taxon>
        <taxon>Trypetheliaceae</taxon>
        <taxon>Viridothelium</taxon>
    </lineage>
</organism>
<dbReference type="SMART" id="SM00490">
    <property type="entry name" value="HELICc"/>
    <property type="match status" value="1"/>
</dbReference>
<reference evidence="7" key="1">
    <citation type="journal article" date="2020" name="Stud. Mycol.">
        <title>101 Dothideomycetes genomes: a test case for predicting lifestyles and emergence of pathogens.</title>
        <authorList>
            <person name="Haridas S."/>
            <person name="Albert R."/>
            <person name="Binder M."/>
            <person name="Bloem J."/>
            <person name="Labutti K."/>
            <person name="Salamov A."/>
            <person name="Andreopoulos B."/>
            <person name="Baker S."/>
            <person name="Barry K."/>
            <person name="Bills G."/>
            <person name="Bluhm B."/>
            <person name="Cannon C."/>
            <person name="Castanera R."/>
            <person name="Culley D."/>
            <person name="Daum C."/>
            <person name="Ezra D."/>
            <person name="Gonzalez J."/>
            <person name="Henrissat B."/>
            <person name="Kuo A."/>
            <person name="Liang C."/>
            <person name="Lipzen A."/>
            <person name="Lutzoni F."/>
            <person name="Magnuson J."/>
            <person name="Mondo S."/>
            <person name="Nolan M."/>
            <person name="Ohm R."/>
            <person name="Pangilinan J."/>
            <person name="Park H.-J."/>
            <person name="Ramirez L."/>
            <person name="Alfaro M."/>
            <person name="Sun H."/>
            <person name="Tritt A."/>
            <person name="Yoshinaga Y."/>
            <person name="Zwiers L.-H."/>
            <person name="Turgeon B."/>
            <person name="Goodwin S."/>
            <person name="Spatafora J."/>
            <person name="Crous P."/>
            <person name="Grigoriev I."/>
        </authorList>
    </citation>
    <scope>NUCLEOTIDE SEQUENCE</scope>
    <source>
        <strain evidence="7">Tuck. ex Michener</strain>
    </source>
</reference>
<dbReference type="SUPFAM" id="SSF52540">
    <property type="entry name" value="P-loop containing nucleoside triphosphate hydrolases"/>
    <property type="match status" value="2"/>
</dbReference>
<dbReference type="EMBL" id="ML991774">
    <property type="protein sequence ID" value="KAF2239007.1"/>
    <property type="molecule type" value="Genomic_DNA"/>
</dbReference>
<dbReference type="Gene3D" id="3.40.50.300">
    <property type="entry name" value="P-loop containing nucleotide triphosphate hydrolases"/>
    <property type="match status" value="1"/>
</dbReference>
<accession>A0A6A6HLU9</accession>
<dbReference type="CDD" id="cd18008">
    <property type="entry name" value="DEXDc_SHPRH-like"/>
    <property type="match status" value="1"/>
</dbReference>
<evidence type="ECO:0000256" key="3">
    <source>
        <dbReference type="ARBA" id="ARBA00022840"/>
    </source>
</evidence>
<evidence type="ECO:0000259" key="6">
    <source>
        <dbReference type="PROSITE" id="PS51194"/>
    </source>
</evidence>